<evidence type="ECO:0000313" key="2">
    <source>
        <dbReference type="Proteomes" id="UP001231649"/>
    </source>
</evidence>
<dbReference type="Proteomes" id="UP001231649">
    <property type="component" value="Chromosome 15"/>
</dbReference>
<comment type="caution">
    <text evidence="1">The sequence shown here is derived from an EMBL/GenBank/DDBJ whole genome shotgun (WGS) entry which is preliminary data.</text>
</comment>
<sequence length="331" mass="36612">MKLTVKLFLILIKCSFFVTVNSKSLIPEGKIVGGHEAKPHSHPYLVSLQTRFFWVRVHTCGAAILNEKWILSAAHCAIESWFTRWLPLEAVLGIHDVDNFGTQSQVIKISERIPHPLYEGGIGPYDIGLFSTVTPILFTKWVQPVKLPTNYKLSGDQMKLAGWGVLKTTYFIPDLPSRLQEVKVTYISYDECYAAIDKLKESYETNPLDKDANICTGPTSGGVAACSGDSGGPLIQYVPNALYDPNDPVESNTEKYNASNYNCCNEPGTEAIEDATTTSSPEERQYAEEFIPVVIGVVSWGVSPCGEIGAPTVYTNVSTYLDFINYYIKSV</sequence>
<name>A0ACC2QUQ7_9NEOP</name>
<dbReference type="EMBL" id="CM056791">
    <property type="protein sequence ID" value="KAJ8725801.1"/>
    <property type="molecule type" value="Genomic_DNA"/>
</dbReference>
<keyword evidence="2" id="KW-1185">Reference proteome</keyword>
<evidence type="ECO:0000313" key="1">
    <source>
        <dbReference type="EMBL" id="KAJ8725801.1"/>
    </source>
</evidence>
<accession>A0ACC2QUQ7</accession>
<gene>
    <name evidence="1" type="ORF">PYW08_003984</name>
</gene>
<organism evidence="1 2">
    <name type="scientific">Mythimna loreyi</name>
    <dbReference type="NCBI Taxonomy" id="667449"/>
    <lineage>
        <taxon>Eukaryota</taxon>
        <taxon>Metazoa</taxon>
        <taxon>Ecdysozoa</taxon>
        <taxon>Arthropoda</taxon>
        <taxon>Hexapoda</taxon>
        <taxon>Insecta</taxon>
        <taxon>Pterygota</taxon>
        <taxon>Neoptera</taxon>
        <taxon>Endopterygota</taxon>
        <taxon>Lepidoptera</taxon>
        <taxon>Glossata</taxon>
        <taxon>Ditrysia</taxon>
        <taxon>Noctuoidea</taxon>
        <taxon>Noctuidae</taxon>
        <taxon>Noctuinae</taxon>
        <taxon>Hadenini</taxon>
        <taxon>Mythimna</taxon>
    </lineage>
</organism>
<proteinExistence type="predicted"/>
<protein>
    <submittedName>
        <fullName evidence="1">Uncharacterized protein</fullName>
    </submittedName>
</protein>
<reference evidence="1" key="1">
    <citation type="submission" date="2023-03" db="EMBL/GenBank/DDBJ databases">
        <title>Chromosome-level genomes of two armyworms, Mythimna separata and Mythimna loreyi, provide insights into the biosynthesis and reception of sex pheromones.</title>
        <authorList>
            <person name="Zhao H."/>
        </authorList>
    </citation>
    <scope>NUCLEOTIDE SEQUENCE</scope>
    <source>
        <strain evidence="1">BeijingLab</strain>
    </source>
</reference>